<comment type="caution">
    <text evidence="7">The sequence shown here is derived from an EMBL/GenBank/DDBJ whole genome shotgun (WGS) entry which is preliminary data.</text>
</comment>
<dbReference type="PRINTS" id="PR00153">
    <property type="entry name" value="CSAPPISMRASE"/>
</dbReference>
<feature type="region of interest" description="Disordered" evidence="5">
    <location>
        <begin position="717"/>
        <end position="772"/>
    </location>
</feature>
<keyword evidence="3" id="KW-0697">Rotamase</keyword>
<dbReference type="Proteomes" id="UP001562425">
    <property type="component" value="Unassembled WGS sequence"/>
</dbReference>
<feature type="compositionally biased region" description="Gly residues" evidence="5">
    <location>
        <begin position="534"/>
        <end position="544"/>
    </location>
</feature>
<feature type="compositionally biased region" description="Basic residues" evidence="5">
    <location>
        <begin position="734"/>
        <end position="743"/>
    </location>
</feature>
<dbReference type="AlphaFoldDB" id="A0ABD1CXR6"/>
<feature type="compositionally biased region" description="Basic and acidic residues" evidence="5">
    <location>
        <begin position="487"/>
        <end position="500"/>
    </location>
</feature>
<evidence type="ECO:0000256" key="2">
    <source>
        <dbReference type="ARBA" id="ARBA00013194"/>
    </source>
</evidence>
<dbReference type="Pfam" id="PF00160">
    <property type="entry name" value="Pro_isomerase"/>
    <property type="match status" value="1"/>
</dbReference>
<feature type="region of interest" description="Disordered" evidence="5">
    <location>
        <begin position="184"/>
        <end position="298"/>
    </location>
</feature>
<protein>
    <recommendedName>
        <fullName evidence="2">peptidylprolyl isomerase</fullName>
        <ecNumber evidence="2">5.2.1.8</ecNumber>
    </recommendedName>
</protein>
<feature type="compositionally biased region" description="Basic and acidic residues" evidence="5">
    <location>
        <begin position="555"/>
        <end position="569"/>
    </location>
</feature>
<feature type="compositionally biased region" description="Basic residues" evidence="5">
    <location>
        <begin position="582"/>
        <end position="598"/>
    </location>
</feature>
<comment type="catalytic activity">
    <reaction evidence="1">
        <text>[protein]-peptidylproline (omega=180) = [protein]-peptidylproline (omega=0)</text>
        <dbReference type="Rhea" id="RHEA:16237"/>
        <dbReference type="Rhea" id="RHEA-COMP:10747"/>
        <dbReference type="Rhea" id="RHEA-COMP:10748"/>
        <dbReference type="ChEBI" id="CHEBI:83833"/>
        <dbReference type="ChEBI" id="CHEBI:83834"/>
        <dbReference type="EC" id="5.2.1.8"/>
    </reaction>
</comment>
<dbReference type="EMBL" id="JBEHCU010008730">
    <property type="protein sequence ID" value="KAL1381232.1"/>
    <property type="molecule type" value="Genomic_DNA"/>
</dbReference>
<organism evidence="7 8">
    <name type="scientific">Culex pipiens pipiens</name>
    <name type="common">Northern house mosquito</name>
    <dbReference type="NCBI Taxonomy" id="38569"/>
    <lineage>
        <taxon>Eukaryota</taxon>
        <taxon>Metazoa</taxon>
        <taxon>Ecdysozoa</taxon>
        <taxon>Arthropoda</taxon>
        <taxon>Hexapoda</taxon>
        <taxon>Insecta</taxon>
        <taxon>Pterygota</taxon>
        <taxon>Neoptera</taxon>
        <taxon>Endopterygota</taxon>
        <taxon>Diptera</taxon>
        <taxon>Nematocera</taxon>
        <taxon>Culicoidea</taxon>
        <taxon>Culicidae</taxon>
        <taxon>Culicinae</taxon>
        <taxon>Culicini</taxon>
        <taxon>Culex</taxon>
        <taxon>Culex</taxon>
    </lineage>
</organism>
<evidence type="ECO:0000256" key="4">
    <source>
        <dbReference type="ARBA" id="ARBA00023235"/>
    </source>
</evidence>
<evidence type="ECO:0000256" key="5">
    <source>
        <dbReference type="SAM" id="MobiDB-lite"/>
    </source>
</evidence>
<feature type="region of interest" description="Disordered" evidence="5">
    <location>
        <begin position="369"/>
        <end position="644"/>
    </location>
</feature>
<feature type="compositionally biased region" description="Basic residues" evidence="5">
    <location>
        <begin position="211"/>
        <end position="227"/>
    </location>
</feature>
<feature type="compositionally biased region" description="Low complexity" evidence="5">
    <location>
        <begin position="469"/>
        <end position="486"/>
    </location>
</feature>
<feature type="compositionally biased region" description="Basic and acidic residues" evidence="5">
    <location>
        <begin position="285"/>
        <end position="297"/>
    </location>
</feature>
<feature type="region of interest" description="Disordered" evidence="5">
    <location>
        <begin position="310"/>
        <end position="339"/>
    </location>
</feature>
<evidence type="ECO:0000256" key="3">
    <source>
        <dbReference type="ARBA" id="ARBA00023110"/>
    </source>
</evidence>
<dbReference type="InterPro" id="IPR002130">
    <property type="entry name" value="Cyclophilin-type_PPIase_dom"/>
</dbReference>
<keyword evidence="4" id="KW-0413">Isomerase</keyword>
<dbReference type="SUPFAM" id="SSF50891">
    <property type="entry name" value="Cyclophilin-like"/>
    <property type="match status" value="1"/>
</dbReference>
<feature type="compositionally biased region" description="Basic residues" evidence="5">
    <location>
        <begin position="313"/>
        <end position="333"/>
    </location>
</feature>
<feature type="compositionally biased region" description="Basic and acidic residues" evidence="5">
    <location>
        <begin position="369"/>
        <end position="391"/>
    </location>
</feature>
<dbReference type="FunFam" id="2.40.100.10:FF:000005">
    <property type="entry name" value="Peptidyl-prolyl cis-trans isomerase G"/>
    <property type="match status" value="1"/>
</dbReference>
<evidence type="ECO:0000313" key="8">
    <source>
        <dbReference type="Proteomes" id="UP001562425"/>
    </source>
</evidence>
<dbReference type="GO" id="GO:0003755">
    <property type="term" value="F:peptidyl-prolyl cis-trans isomerase activity"/>
    <property type="evidence" value="ECO:0007669"/>
    <property type="project" value="UniProtKB-KW"/>
</dbReference>
<dbReference type="InterPro" id="IPR029000">
    <property type="entry name" value="Cyclophilin-like_dom_sf"/>
</dbReference>
<feature type="compositionally biased region" description="Basic and acidic residues" evidence="5">
    <location>
        <begin position="628"/>
        <end position="644"/>
    </location>
</feature>
<sequence length="772" mass="88252">MIVNVNVAQVRCFFDVSIGGLPAGRIVFELQPELAPKTCENFRALCTGEKGIGQKTGKPLHYKGIVFHRVVKDFMIQSGDFSNSNGTGGESIYGGTFDDEEFTLKHDKPFLLSMANRGKNTNGSQFFITTQPAPHLDNVHVVFGSVVSGHDLVRQIEQLPVDRNSRPLQDAVVANCGELVRQVRERKEKKKKKSKSSASDDSDDDDDESSKKRKKDKKKKKEIKIKKEKNSDDNLEEGELDDDGEQHPMTTVTKIDPSEIPEVSNKFLMRGDGRRREDGDDEGDDRGRKRDRFREQRGFGWSKKYVPVSKSGRVIKGRGNFRYRTPSRSRSRSRSLTPIHWKVAQKRTIKMTDLEKLEDEKRVREEEIKRREMERKKRHEGIAKDSGKKSFFEVNQGGQVEDGGSEDDGEGKKTNDMNALDYEQGDSDAEGGAKYTRKVTVARAEVEINRDGDNGAKKDGKSKYRKQRQSSSPSSDGGAGRDGSCSRSRERRRDYRDRDQMQGYYRGGGGGYRRQFGGRWNPRGGRGYFNNNRGRGGYYGGGGYNNRYDRHRRSRSNERKKSPTRDRSGRNRSYSNSSGSRSRSRSVSPRRRTEKNRRRSSDSRSKSPPSRKQPEQQHQAKQASPDPAVKRELTEEEKARLQKEKMLKRAETLLLLKNHMEKEIEEQQRKQREKQKQKELEAAAELAELERLKKDTIEQLQQHDSMRVVAAHKILESIVKGSKTTKQPEASSSSKKKSRRKRDSSRSSSSSSSDGDRSRKRKQGLECNRFYW</sequence>
<dbReference type="PANTHER" id="PTHR11071">
    <property type="entry name" value="PEPTIDYL-PROLYL CIS-TRANS ISOMERASE"/>
    <property type="match status" value="1"/>
</dbReference>
<accession>A0ABD1CXR6</accession>
<dbReference type="EC" id="5.2.1.8" evidence="2"/>
<keyword evidence="8" id="KW-1185">Reference proteome</keyword>
<evidence type="ECO:0000313" key="7">
    <source>
        <dbReference type="EMBL" id="KAL1381232.1"/>
    </source>
</evidence>
<dbReference type="Gene3D" id="2.40.100.10">
    <property type="entry name" value="Cyclophilin-like"/>
    <property type="match status" value="1"/>
</dbReference>
<dbReference type="PROSITE" id="PS50072">
    <property type="entry name" value="CSA_PPIASE_2"/>
    <property type="match status" value="1"/>
</dbReference>
<proteinExistence type="predicted"/>
<evidence type="ECO:0000259" key="6">
    <source>
        <dbReference type="PROSITE" id="PS50072"/>
    </source>
</evidence>
<evidence type="ECO:0000256" key="1">
    <source>
        <dbReference type="ARBA" id="ARBA00000971"/>
    </source>
</evidence>
<feature type="compositionally biased region" description="Basic and acidic residues" evidence="5">
    <location>
        <begin position="444"/>
        <end position="462"/>
    </location>
</feature>
<dbReference type="PANTHER" id="PTHR11071:SF565">
    <property type="entry name" value="MOCA-CYP, ISOFORM A"/>
    <property type="match status" value="1"/>
</dbReference>
<name>A0ABD1CXR6_CULPP</name>
<feature type="compositionally biased region" description="Basic and acidic residues" evidence="5">
    <location>
        <begin position="269"/>
        <end position="278"/>
    </location>
</feature>
<feature type="domain" description="PPIase cyclophilin-type" evidence="6">
    <location>
        <begin position="13"/>
        <end position="178"/>
    </location>
</feature>
<gene>
    <name evidence="7" type="ORF">pipiens_003450</name>
</gene>
<feature type="compositionally biased region" description="Low complexity" evidence="5">
    <location>
        <begin position="571"/>
        <end position="581"/>
    </location>
</feature>
<reference evidence="7 8" key="1">
    <citation type="submission" date="2024-05" db="EMBL/GenBank/DDBJ databases">
        <title>Culex pipiens pipiens assembly and annotation.</title>
        <authorList>
            <person name="Alout H."/>
            <person name="Durand T."/>
        </authorList>
    </citation>
    <scope>NUCLEOTIDE SEQUENCE [LARGE SCALE GENOMIC DNA]</scope>
    <source>
        <strain evidence="7">HA-2024</strain>
        <tissue evidence="7">Whole body</tissue>
    </source>
</reference>
<feature type="compositionally biased region" description="Acidic residues" evidence="5">
    <location>
        <begin position="233"/>
        <end position="244"/>
    </location>
</feature>